<gene>
    <name evidence="2" type="ORF">CIMG_08387</name>
</gene>
<dbReference type="GeneID" id="4560602"/>
<protein>
    <submittedName>
        <fullName evidence="2">Uncharacterized protein</fullName>
    </submittedName>
</protein>
<dbReference type="Proteomes" id="UP000001261">
    <property type="component" value="Unassembled WGS sequence"/>
</dbReference>
<dbReference type="VEuPathDB" id="FungiDB:CIMG_08387"/>
<dbReference type="EMBL" id="GG704913">
    <property type="protein sequence ID" value="EAS29641.3"/>
    <property type="molecule type" value="Genomic_DNA"/>
</dbReference>
<dbReference type="InParanoid" id="J3K5E3"/>
<evidence type="ECO:0000313" key="2">
    <source>
        <dbReference type="EMBL" id="EAS29641.3"/>
    </source>
</evidence>
<dbReference type="AlphaFoldDB" id="J3K5E3"/>
<proteinExistence type="predicted"/>
<organism evidence="2 3">
    <name type="scientific">Coccidioides immitis (strain RS)</name>
    <name type="common">Valley fever fungus</name>
    <dbReference type="NCBI Taxonomy" id="246410"/>
    <lineage>
        <taxon>Eukaryota</taxon>
        <taxon>Fungi</taxon>
        <taxon>Dikarya</taxon>
        <taxon>Ascomycota</taxon>
        <taxon>Pezizomycotina</taxon>
        <taxon>Eurotiomycetes</taxon>
        <taxon>Eurotiomycetidae</taxon>
        <taxon>Onygenales</taxon>
        <taxon>Onygenaceae</taxon>
        <taxon>Coccidioides</taxon>
    </lineage>
</organism>
<reference evidence="3" key="2">
    <citation type="journal article" date="2010" name="Genome Res.">
        <title>Population genomic sequencing of Coccidioides fungi reveals recent hybridization and transposon control.</title>
        <authorList>
            <person name="Neafsey D.E."/>
            <person name="Barker B.M."/>
            <person name="Sharpton T.J."/>
            <person name="Stajich J.E."/>
            <person name="Park D.J."/>
            <person name="Whiston E."/>
            <person name="Hung C.-Y."/>
            <person name="McMahan C."/>
            <person name="White J."/>
            <person name="Sykes S."/>
            <person name="Heiman D."/>
            <person name="Young S."/>
            <person name="Zeng Q."/>
            <person name="Abouelleil A."/>
            <person name="Aftuck L."/>
            <person name="Bessette D."/>
            <person name="Brown A."/>
            <person name="FitzGerald M."/>
            <person name="Lui A."/>
            <person name="Macdonald J.P."/>
            <person name="Priest M."/>
            <person name="Orbach M.J."/>
            <person name="Galgiani J.N."/>
            <person name="Kirkland T.N."/>
            <person name="Cole G.T."/>
            <person name="Birren B.W."/>
            <person name="Henn M.R."/>
            <person name="Taylor J.W."/>
            <person name="Rounsley S.D."/>
        </authorList>
    </citation>
    <scope>GENOME REANNOTATION</scope>
    <source>
        <strain evidence="3">RS</strain>
    </source>
</reference>
<evidence type="ECO:0000256" key="1">
    <source>
        <dbReference type="SAM" id="Coils"/>
    </source>
</evidence>
<evidence type="ECO:0000313" key="3">
    <source>
        <dbReference type="Proteomes" id="UP000001261"/>
    </source>
</evidence>
<accession>J3K5E3</accession>
<dbReference type="RefSeq" id="XP_001241224.2">
    <property type="nucleotide sequence ID" value="XM_001241223.2"/>
</dbReference>
<sequence>MAFCIKECIHSQAEMILSSSYYKIQYLTVTTLASSTSKKQLGNRESLTLLDLQEKNMEKVLHKLSEIRDQIKTLQKQNTMLEEKSIMLEEQNMALEKKTAALQNKQYHETIQYAKEQKLPYVTEYKKLKKHAAKIINAALNIKKDQLQAHFGKGEDLQVTFNEMCK</sequence>
<name>J3K5E3_COCIM</name>
<dbReference type="KEGG" id="cim:CIMG_08387"/>
<keyword evidence="1" id="KW-0175">Coiled coil</keyword>
<keyword evidence="3" id="KW-1185">Reference proteome</keyword>
<reference evidence="3" key="1">
    <citation type="journal article" date="2009" name="Genome Res.">
        <title>Comparative genomic analyses of the human fungal pathogens Coccidioides and their relatives.</title>
        <authorList>
            <person name="Sharpton T.J."/>
            <person name="Stajich J.E."/>
            <person name="Rounsley S.D."/>
            <person name="Gardner M.J."/>
            <person name="Wortman J.R."/>
            <person name="Jordar V.S."/>
            <person name="Maiti R."/>
            <person name="Kodira C.D."/>
            <person name="Neafsey D.E."/>
            <person name="Zeng Q."/>
            <person name="Hung C.-Y."/>
            <person name="McMahan C."/>
            <person name="Muszewska A."/>
            <person name="Grynberg M."/>
            <person name="Mandel M.A."/>
            <person name="Kellner E.M."/>
            <person name="Barker B.M."/>
            <person name="Galgiani J.N."/>
            <person name="Orbach M.J."/>
            <person name="Kirkland T.N."/>
            <person name="Cole G.T."/>
            <person name="Henn M.R."/>
            <person name="Birren B.W."/>
            <person name="Taylor J.W."/>
        </authorList>
    </citation>
    <scope>NUCLEOTIDE SEQUENCE [LARGE SCALE GENOMIC DNA]</scope>
    <source>
        <strain evidence="3">RS</strain>
    </source>
</reference>
<feature type="coiled-coil region" evidence="1">
    <location>
        <begin position="50"/>
        <end position="105"/>
    </location>
</feature>